<organism evidence="3 4">
    <name type="scientific">Marssonina brunnea f. sp. multigermtubi (strain MB_m1)</name>
    <name type="common">Marssonina leaf spot fungus</name>
    <dbReference type="NCBI Taxonomy" id="1072389"/>
    <lineage>
        <taxon>Eukaryota</taxon>
        <taxon>Fungi</taxon>
        <taxon>Dikarya</taxon>
        <taxon>Ascomycota</taxon>
        <taxon>Pezizomycotina</taxon>
        <taxon>Leotiomycetes</taxon>
        <taxon>Helotiales</taxon>
        <taxon>Drepanopezizaceae</taxon>
        <taxon>Drepanopeziza</taxon>
    </lineage>
</organism>
<keyword evidence="2" id="KW-0812">Transmembrane</keyword>
<dbReference type="AlphaFoldDB" id="K1WRI7"/>
<feature type="region of interest" description="Disordered" evidence="1">
    <location>
        <begin position="94"/>
        <end position="118"/>
    </location>
</feature>
<feature type="transmembrane region" description="Helical" evidence="2">
    <location>
        <begin position="41"/>
        <end position="70"/>
    </location>
</feature>
<protein>
    <submittedName>
        <fullName evidence="3">Uncharacterized protein</fullName>
    </submittedName>
</protein>
<dbReference type="KEGG" id="mbe:MBM_00962"/>
<feature type="compositionally biased region" description="Polar residues" evidence="1">
    <location>
        <begin position="1"/>
        <end position="12"/>
    </location>
</feature>
<keyword evidence="2" id="KW-1133">Transmembrane helix</keyword>
<evidence type="ECO:0000313" key="4">
    <source>
        <dbReference type="Proteomes" id="UP000006753"/>
    </source>
</evidence>
<name>K1WRI7_MARBU</name>
<keyword evidence="2" id="KW-0472">Membrane</keyword>
<evidence type="ECO:0000256" key="2">
    <source>
        <dbReference type="SAM" id="Phobius"/>
    </source>
</evidence>
<feature type="region of interest" description="Disordered" evidence="1">
    <location>
        <begin position="132"/>
        <end position="265"/>
    </location>
</feature>
<dbReference type="Proteomes" id="UP000006753">
    <property type="component" value="Unassembled WGS sequence"/>
</dbReference>
<dbReference type="HOGENOM" id="CLU_735821_0_0_1"/>
<keyword evidence="4" id="KW-1185">Reference proteome</keyword>
<dbReference type="EMBL" id="JH921429">
    <property type="protein sequence ID" value="EKD20280.1"/>
    <property type="molecule type" value="Genomic_DNA"/>
</dbReference>
<evidence type="ECO:0000256" key="1">
    <source>
        <dbReference type="SAM" id="MobiDB-lite"/>
    </source>
</evidence>
<evidence type="ECO:0000313" key="3">
    <source>
        <dbReference type="EMBL" id="EKD20280.1"/>
    </source>
</evidence>
<sequence length="376" mass="40707">MGETQVPSTETLVSRFPRRDDPGPNGPGCSLLAGGGRLSSLAFAVVAVVMIIVVVVIVVVVVVFVVAAAATAAAAAVAVVDMLWQVKIPAAGWPNVSGRRAEEGGPDTAKHKHKHSTAQRIYLAQRIKQRAAGSSSSSSSSLHHPRTTTITHGPGPGPGPPARLLRSPKSDGVRGGGSARDMKKTWWETGPDGHGGRACLPGMPRHPHPSNEPGRQQAGSGCMSKEEKGRGKGGRGEEREEREKRRTRQEPISGTGSWMSCRAQSAERRAQHSTAQHIQCLRVSGIVGWMMDRWLDVLYGGYGALGGWDVWDVLDVLVVLDVLDVLLVLDESEVLDVMDGFWIYYHYHYYYQPLHNAQTRQIRRADPIAEGGSRSR</sequence>
<feature type="compositionally biased region" description="Low complexity" evidence="1">
    <location>
        <begin position="134"/>
        <end position="153"/>
    </location>
</feature>
<feature type="compositionally biased region" description="Basic and acidic residues" evidence="1">
    <location>
        <begin position="224"/>
        <end position="244"/>
    </location>
</feature>
<proteinExistence type="predicted"/>
<gene>
    <name evidence="3" type="ORF">MBM_00962</name>
</gene>
<dbReference type="InParanoid" id="K1WRI7"/>
<reference evidence="3 4" key="1">
    <citation type="journal article" date="2012" name="BMC Genomics">
        <title>Sequencing the genome of Marssonina brunnea reveals fungus-poplar co-evolution.</title>
        <authorList>
            <person name="Zhu S."/>
            <person name="Cao Y.-Z."/>
            <person name="Jiang C."/>
            <person name="Tan B.-Y."/>
            <person name="Wang Z."/>
            <person name="Feng S."/>
            <person name="Zhang L."/>
            <person name="Su X.-H."/>
            <person name="Brejova B."/>
            <person name="Vinar T."/>
            <person name="Xu M."/>
            <person name="Wang M.-X."/>
            <person name="Zhang S.-G."/>
            <person name="Huang M.-R."/>
            <person name="Wu R."/>
            <person name="Zhou Y."/>
        </authorList>
    </citation>
    <scope>NUCLEOTIDE SEQUENCE [LARGE SCALE GENOMIC DNA]</scope>
    <source>
        <strain evidence="3 4">MB_m1</strain>
    </source>
</reference>
<accession>K1WRI7</accession>
<feature type="region of interest" description="Disordered" evidence="1">
    <location>
        <begin position="1"/>
        <end position="27"/>
    </location>
</feature>